<name>A0A1H7Z936_9BACT</name>
<dbReference type="RefSeq" id="WP_093884119.1">
    <property type="nucleotide sequence ID" value="NZ_FOBS01000021.1"/>
</dbReference>
<dbReference type="Proteomes" id="UP000198744">
    <property type="component" value="Unassembled WGS sequence"/>
</dbReference>
<evidence type="ECO:0000256" key="1">
    <source>
        <dbReference type="ARBA" id="ARBA00007637"/>
    </source>
</evidence>
<evidence type="ECO:0000259" key="2">
    <source>
        <dbReference type="Pfam" id="PF01370"/>
    </source>
</evidence>
<reference evidence="3 4" key="1">
    <citation type="submission" date="2016-10" db="EMBL/GenBank/DDBJ databases">
        <authorList>
            <person name="de Groot N.N."/>
        </authorList>
    </citation>
    <scope>NUCLEOTIDE SEQUENCE [LARGE SCALE GENOMIC DNA]</scope>
    <source>
        <strain evidence="3 4">DSM 8423</strain>
    </source>
</reference>
<feature type="domain" description="NAD-dependent epimerase/dehydratase" evidence="2">
    <location>
        <begin position="14"/>
        <end position="241"/>
    </location>
</feature>
<dbReference type="EMBL" id="FOBS01000021">
    <property type="protein sequence ID" value="SEM54950.1"/>
    <property type="molecule type" value="Genomic_DNA"/>
</dbReference>
<protein>
    <submittedName>
        <fullName evidence="3">dTDP-glucose 4,6-dehydratase</fullName>
    </submittedName>
</protein>
<dbReference type="STRING" id="43775.SAMN04489760_12131"/>
<dbReference type="PANTHER" id="PTHR43000">
    <property type="entry name" value="DTDP-D-GLUCOSE 4,6-DEHYDRATASE-RELATED"/>
    <property type="match status" value="1"/>
</dbReference>
<dbReference type="Gene3D" id="3.40.50.720">
    <property type="entry name" value="NAD(P)-binding Rossmann-like Domain"/>
    <property type="match status" value="1"/>
</dbReference>
<proteinExistence type="inferred from homology"/>
<organism evidence="3 4">
    <name type="scientific">Syntrophus gentianae</name>
    <dbReference type="NCBI Taxonomy" id="43775"/>
    <lineage>
        <taxon>Bacteria</taxon>
        <taxon>Pseudomonadati</taxon>
        <taxon>Thermodesulfobacteriota</taxon>
        <taxon>Syntrophia</taxon>
        <taxon>Syntrophales</taxon>
        <taxon>Syntrophaceae</taxon>
        <taxon>Syntrophus</taxon>
    </lineage>
</organism>
<comment type="similarity">
    <text evidence="1">Belongs to the NAD(P)-dependent epimerase/dehydratase family.</text>
</comment>
<dbReference type="OrthoDB" id="9811743at2"/>
<evidence type="ECO:0000313" key="4">
    <source>
        <dbReference type="Proteomes" id="UP000198744"/>
    </source>
</evidence>
<dbReference type="SUPFAM" id="SSF51735">
    <property type="entry name" value="NAD(P)-binding Rossmann-fold domains"/>
    <property type="match status" value="1"/>
</dbReference>
<dbReference type="InterPro" id="IPR036291">
    <property type="entry name" value="NAD(P)-bd_dom_sf"/>
</dbReference>
<gene>
    <name evidence="3" type="ORF">SAMN04489760_12131</name>
</gene>
<keyword evidence="4" id="KW-1185">Reference proteome</keyword>
<dbReference type="AlphaFoldDB" id="A0A1H7Z936"/>
<dbReference type="Pfam" id="PF01370">
    <property type="entry name" value="Epimerase"/>
    <property type="match status" value="1"/>
</dbReference>
<evidence type="ECO:0000313" key="3">
    <source>
        <dbReference type="EMBL" id="SEM54950.1"/>
    </source>
</evidence>
<accession>A0A1H7Z936</accession>
<sequence length="315" mass="35423">MTDTKGLPIKNKRILITGGTGFFGKSLIHHSPAFYENDFVLLSPDVDELKKDFAFLLRGKRIEFIRGDVRDFAFPETNFDYILHAATTSGKIIPDDEMRSVVIDGTRRVLEFAAQNRDLSRLLYISSGAVYGSGYNVPLQENFPCGPETVYGKAKLEAEQLCLDSEVPCSIARCFAFVGEYLPLNAHFAIGNFLDDCLKNREIVIQGDGTPVRTYLYAGDLAHWLWTLLLQGKPGRVYNVGSDDEISIRNLAETVRKISGTSNKIRVLAPIAAARPQRYVPDVSRARKELGLEVKTSFEEAIRLTLEYHRQRRVN</sequence>
<dbReference type="InterPro" id="IPR001509">
    <property type="entry name" value="Epimerase_deHydtase"/>
</dbReference>